<reference evidence="2" key="1">
    <citation type="submission" date="2017-08" db="EMBL/GenBank/DDBJ databases">
        <authorList>
            <person name="Varghese N."/>
            <person name="Submissions S."/>
        </authorList>
    </citation>
    <scope>NUCLEOTIDE SEQUENCE [LARGE SCALE GENOMIC DNA]</scope>
    <source>
        <strain evidence="2">AP-Melu-1000-B4</strain>
    </source>
</reference>
<accession>A0A240E2R5</accession>
<evidence type="ECO:0000313" key="2">
    <source>
        <dbReference type="Proteomes" id="UP000218069"/>
    </source>
</evidence>
<keyword evidence="2" id="KW-1185">Reference proteome</keyword>
<protein>
    <submittedName>
        <fullName evidence="1">Uncharacterized protein</fullName>
    </submittedName>
</protein>
<sequence>MLNKLFRFLCPIRSSFVVEEIDLLRNIVVLEDKAFGIRCEVNIGNKGLKEAKIAGPYCVSLLYKDGSTKKAHFLR</sequence>
<name>A0A240E2R5_9BURK</name>
<dbReference type="EMBL" id="OANS01000003">
    <property type="protein sequence ID" value="SNX28776.1"/>
    <property type="molecule type" value="Genomic_DNA"/>
</dbReference>
<organism evidence="1 2">
    <name type="scientific">Polynucleobacter meluiroseus</name>
    <dbReference type="NCBI Taxonomy" id="1938814"/>
    <lineage>
        <taxon>Bacteria</taxon>
        <taxon>Pseudomonadati</taxon>
        <taxon>Pseudomonadota</taxon>
        <taxon>Betaproteobacteria</taxon>
        <taxon>Burkholderiales</taxon>
        <taxon>Burkholderiaceae</taxon>
        <taxon>Polynucleobacter</taxon>
    </lineage>
</organism>
<dbReference type="Proteomes" id="UP000218069">
    <property type="component" value="Unassembled WGS sequence"/>
</dbReference>
<dbReference type="AlphaFoldDB" id="A0A240E2R5"/>
<proteinExistence type="predicted"/>
<evidence type="ECO:0000313" key="1">
    <source>
        <dbReference type="EMBL" id="SNX28776.1"/>
    </source>
</evidence>
<gene>
    <name evidence="1" type="ORF">SAMN06295945_1123</name>
</gene>